<organism evidence="1 2">
    <name type="scientific">Ascobolus immersus RN42</name>
    <dbReference type="NCBI Taxonomy" id="1160509"/>
    <lineage>
        <taxon>Eukaryota</taxon>
        <taxon>Fungi</taxon>
        <taxon>Dikarya</taxon>
        <taxon>Ascomycota</taxon>
        <taxon>Pezizomycotina</taxon>
        <taxon>Pezizomycetes</taxon>
        <taxon>Pezizales</taxon>
        <taxon>Ascobolaceae</taxon>
        <taxon>Ascobolus</taxon>
    </lineage>
</organism>
<gene>
    <name evidence="1" type="ORF">BJ508DRAFT_74564</name>
</gene>
<dbReference type="Proteomes" id="UP000275078">
    <property type="component" value="Unassembled WGS sequence"/>
</dbReference>
<sequence>MHTTKHSISELVSLVPTMVGPLLCTMLGEGYGGGVSSRLLVSDVLDGDNKGGLRASMGQRAAFLFRLEYYSCFYPLTILIRVISCCRNSLEVPLWMKCECDCSTVFKLTINPSDPLFQYSSILTSEVTNLQTNTGTTWVVEMIDRSIQRPVDLRHVPGELPKVRLDLTILM</sequence>
<dbReference type="EMBL" id="ML119666">
    <property type="protein sequence ID" value="RPA83200.1"/>
    <property type="molecule type" value="Genomic_DNA"/>
</dbReference>
<protein>
    <submittedName>
        <fullName evidence="1">Uncharacterized protein</fullName>
    </submittedName>
</protein>
<evidence type="ECO:0000313" key="1">
    <source>
        <dbReference type="EMBL" id="RPA83200.1"/>
    </source>
</evidence>
<reference evidence="1 2" key="1">
    <citation type="journal article" date="2018" name="Nat. Ecol. Evol.">
        <title>Pezizomycetes genomes reveal the molecular basis of ectomycorrhizal truffle lifestyle.</title>
        <authorList>
            <person name="Murat C."/>
            <person name="Payen T."/>
            <person name="Noel B."/>
            <person name="Kuo A."/>
            <person name="Morin E."/>
            <person name="Chen J."/>
            <person name="Kohler A."/>
            <person name="Krizsan K."/>
            <person name="Balestrini R."/>
            <person name="Da Silva C."/>
            <person name="Montanini B."/>
            <person name="Hainaut M."/>
            <person name="Levati E."/>
            <person name="Barry K.W."/>
            <person name="Belfiori B."/>
            <person name="Cichocki N."/>
            <person name="Clum A."/>
            <person name="Dockter R.B."/>
            <person name="Fauchery L."/>
            <person name="Guy J."/>
            <person name="Iotti M."/>
            <person name="Le Tacon F."/>
            <person name="Lindquist E.A."/>
            <person name="Lipzen A."/>
            <person name="Malagnac F."/>
            <person name="Mello A."/>
            <person name="Molinier V."/>
            <person name="Miyauchi S."/>
            <person name="Poulain J."/>
            <person name="Riccioni C."/>
            <person name="Rubini A."/>
            <person name="Sitrit Y."/>
            <person name="Splivallo R."/>
            <person name="Traeger S."/>
            <person name="Wang M."/>
            <person name="Zifcakova L."/>
            <person name="Wipf D."/>
            <person name="Zambonelli A."/>
            <person name="Paolocci F."/>
            <person name="Nowrousian M."/>
            <person name="Ottonello S."/>
            <person name="Baldrian P."/>
            <person name="Spatafora J.W."/>
            <person name="Henrissat B."/>
            <person name="Nagy L.G."/>
            <person name="Aury J.M."/>
            <person name="Wincker P."/>
            <person name="Grigoriev I.V."/>
            <person name="Bonfante P."/>
            <person name="Martin F.M."/>
        </authorList>
    </citation>
    <scope>NUCLEOTIDE SEQUENCE [LARGE SCALE GENOMIC DNA]</scope>
    <source>
        <strain evidence="1 2">RN42</strain>
    </source>
</reference>
<dbReference type="AlphaFoldDB" id="A0A3N4IGD4"/>
<accession>A0A3N4IGD4</accession>
<name>A0A3N4IGD4_ASCIM</name>
<proteinExistence type="predicted"/>
<keyword evidence="2" id="KW-1185">Reference proteome</keyword>
<evidence type="ECO:0000313" key="2">
    <source>
        <dbReference type="Proteomes" id="UP000275078"/>
    </source>
</evidence>